<feature type="domain" description="Fumarate reductase/succinate dehydrogenase flavoprotein-like C-terminal" evidence="3">
    <location>
        <begin position="73"/>
        <end position="149"/>
    </location>
</feature>
<evidence type="ECO:0000313" key="4">
    <source>
        <dbReference type="EMBL" id="WNC15445.1"/>
    </source>
</evidence>
<keyword evidence="5" id="KW-1185">Reference proteome</keyword>
<dbReference type="PANTHER" id="PTHR42716:SF2">
    <property type="entry name" value="L-ASPARTATE OXIDASE, CHLOROPLASTIC"/>
    <property type="match status" value="1"/>
</dbReference>
<dbReference type="Pfam" id="PF02910">
    <property type="entry name" value="Succ_DH_flav_C"/>
    <property type="match status" value="1"/>
</dbReference>
<reference evidence="4 5" key="1">
    <citation type="submission" date="2023-09" db="EMBL/GenBank/DDBJ databases">
        <title>Complete Genome and Methylome dissection of Bacillus brevis NEB573 original source of BbsI restriction endonuclease.</title>
        <authorList>
            <person name="Fomenkov A."/>
            <person name="Roberts R.D."/>
        </authorList>
    </citation>
    <scope>NUCLEOTIDE SEQUENCE [LARGE SCALE GENOMIC DNA]</scope>
    <source>
        <strain evidence="4 5">NEB573</strain>
    </source>
</reference>
<keyword evidence="2" id="KW-0274">FAD</keyword>
<keyword evidence="2" id="KW-0285">Flavoprotein</keyword>
<evidence type="ECO:0000256" key="2">
    <source>
        <dbReference type="ARBA" id="ARBA00022827"/>
    </source>
</evidence>
<evidence type="ECO:0000313" key="5">
    <source>
        <dbReference type="Proteomes" id="UP001256827"/>
    </source>
</evidence>
<accession>A0ABY9T5S3</accession>
<dbReference type="RefSeq" id="WP_310769232.1">
    <property type="nucleotide sequence ID" value="NZ_CP134050.1"/>
</dbReference>
<dbReference type="PANTHER" id="PTHR42716">
    <property type="entry name" value="L-ASPARTATE OXIDASE"/>
    <property type="match status" value="1"/>
</dbReference>
<dbReference type="Proteomes" id="UP001256827">
    <property type="component" value="Chromosome"/>
</dbReference>
<dbReference type="EMBL" id="CP134050">
    <property type="protein sequence ID" value="WNC15445.1"/>
    <property type="molecule type" value="Genomic_DNA"/>
</dbReference>
<dbReference type="Gene3D" id="1.20.58.100">
    <property type="entry name" value="Fumarate reductase/succinate dehydrogenase flavoprotein-like, C-terminal domain"/>
    <property type="match status" value="1"/>
</dbReference>
<dbReference type="SUPFAM" id="SSF46977">
    <property type="entry name" value="Succinate dehydrogenase/fumarate reductase flavoprotein C-terminal domain"/>
    <property type="match status" value="1"/>
</dbReference>
<gene>
    <name evidence="4" type="ORF">RGB73_03575</name>
</gene>
<organism evidence="4 5">
    <name type="scientific">Brevibacillus brevis</name>
    <name type="common">Bacillus brevis</name>
    <dbReference type="NCBI Taxonomy" id="1393"/>
    <lineage>
        <taxon>Bacteria</taxon>
        <taxon>Bacillati</taxon>
        <taxon>Bacillota</taxon>
        <taxon>Bacilli</taxon>
        <taxon>Bacillales</taxon>
        <taxon>Paenibacillaceae</taxon>
        <taxon>Brevibacillus</taxon>
    </lineage>
</organism>
<proteinExistence type="predicted"/>
<dbReference type="InterPro" id="IPR037099">
    <property type="entry name" value="Fum_R/Succ_DH_flav-like_C_sf"/>
</dbReference>
<evidence type="ECO:0000259" key="3">
    <source>
        <dbReference type="Pfam" id="PF02910"/>
    </source>
</evidence>
<dbReference type="InterPro" id="IPR005288">
    <property type="entry name" value="NadB"/>
</dbReference>
<dbReference type="InterPro" id="IPR015939">
    <property type="entry name" value="Fum_Rdtase/Succ_DH_flav-like_C"/>
</dbReference>
<protein>
    <recommendedName>
        <fullName evidence="3">Fumarate reductase/succinate dehydrogenase flavoprotein-like C-terminal domain-containing protein</fullName>
    </recommendedName>
</protein>
<name>A0ABY9T5S3_BREBE</name>
<evidence type="ECO:0000256" key="1">
    <source>
        <dbReference type="ARBA" id="ARBA00001974"/>
    </source>
</evidence>
<sequence length="174" mass="20548">MRKKRFSTHVFLEQLQKRNMQSKMHRKQTPGMFRIIEYLYAGVDASKVDFDSFTLDELEYVYNEAHALYSMEDIYEKMTANAGIVRNEQGLTSLRNWLEQFDFLQIDRSRLSKENIEIVNMLTVGWLIASSALERKESIGSHYRSDCPPAEPAGDEHIRREILRQINQERVSRR</sequence>
<comment type="cofactor">
    <cofactor evidence="1">
        <name>FAD</name>
        <dbReference type="ChEBI" id="CHEBI:57692"/>
    </cofactor>
</comment>